<dbReference type="OrthoDB" id="5537330at2759"/>
<dbReference type="STRING" id="1095630.A0A2J6T2D9"/>
<accession>A0A2J6T2D9</accession>
<dbReference type="PANTHER" id="PTHR28180">
    <property type="entry name" value="CONSERVED MITOCHONDRIAL PROTEIN-RELATED"/>
    <property type="match status" value="1"/>
</dbReference>
<dbReference type="GeneID" id="36595900"/>
<protein>
    <submittedName>
        <fullName evidence="1">Uncharacterized protein</fullName>
    </submittedName>
</protein>
<sequence length="233" mass="26428">MAPLDFLSEFRAREGVNNHSKGKWYILAAAGLAAANKGELMPELYRLATVDLPVEDRKVVQRRIKEALLKGAVLYGIPRSGQALGPLFQALPPDEIDLYAPRTQAMNTEGESERRVKRGRKYFETLWTPGPAQGMIDRIMMYHPDHYLLDVKTIYEFWISDDSILSNIETQMCNTTLLTCWNAPVQAMWHTRGVVRYSGTLDKARFAQDMGLAIARQFDIQTGDITMVDDIVF</sequence>
<proteinExistence type="predicted"/>
<evidence type="ECO:0000313" key="2">
    <source>
        <dbReference type="Proteomes" id="UP000235371"/>
    </source>
</evidence>
<dbReference type="Gene3D" id="1.20.1290.10">
    <property type="entry name" value="AhpD-like"/>
    <property type="match status" value="1"/>
</dbReference>
<dbReference type="RefSeq" id="XP_024734099.1">
    <property type="nucleotide sequence ID" value="XM_024887824.1"/>
</dbReference>
<dbReference type="InParanoid" id="A0A2J6T2D9"/>
<dbReference type="EMBL" id="KZ613847">
    <property type="protein sequence ID" value="PMD57195.1"/>
    <property type="molecule type" value="Genomic_DNA"/>
</dbReference>
<dbReference type="InterPro" id="IPR052999">
    <property type="entry name" value="PTS1_Protein"/>
</dbReference>
<dbReference type="Proteomes" id="UP000235371">
    <property type="component" value="Unassembled WGS sequence"/>
</dbReference>
<name>A0A2J6T2D9_9HELO</name>
<gene>
    <name evidence="1" type="ORF">K444DRAFT_692741</name>
</gene>
<organism evidence="1 2">
    <name type="scientific">Hyaloscypha bicolor E</name>
    <dbReference type="NCBI Taxonomy" id="1095630"/>
    <lineage>
        <taxon>Eukaryota</taxon>
        <taxon>Fungi</taxon>
        <taxon>Dikarya</taxon>
        <taxon>Ascomycota</taxon>
        <taxon>Pezizomycotina</taxon>
        <taxon>Leotiomycetes</taxon>
        <taxon>Helotiales</taxon>
        <taxon>Hyaloscyphaceae</taxon>
        <taxon>Hyaloscypha</taxon>
        <taxon>Hyaloscypha bicolor</taxon>
    </lineage>
</organism>
<keyword evidence="2" id="KW-1185">Reference proteome</keyword>
<reference evidence="1 2" key="1">
    <citation type="submission" date="2016-04" db="EMBL/GenBank/DDBJ databases">
        <title>A degradative enzymes factory behind the ericoid mycorrhizal symbiosis.</title>
        <authorList>
            <consortium name="DOE Joint Genome Institute"/>
            <person name="Martino E."/>
            <person name="Morin E."/>
            <person name="Grelet G."/>
            <person name="Kuo A."/>
            <person name="Kohler A."/>
            <person name="Daghino S."/>
            <person name="Barry K."/>
            <person name="Choi C."/>
            <person name="Cichocki N."/>
            <person name="Clum A."/>
            <person name="Copeland A."/>
            <person name="Hainaut M."/>
            <person name="Haridas S."/>
            <person name="Labutti K."/>
            <person name="Lindquist E."/>
            <person name="Lipzen A."/>
            <person name="Khouja H.-R."/>
            <person name="Murat C."/>
            <person name="Ohm R."/>
            <person name="Olson A."/>
            <person name="Spatafora J."/>
            <person name="Veneault-Fourrey C."/>
            <person name="Henrissat B."/>
            <person name="Grigoriev I."/>
            <person name="Martin F."/>
            <person name="Perotto S."/>
        </authorList>
    </citation>
    <scope>NUCLEOTIDE SEQUENCE [LARGE SCALE GENOMIC DNA]</scope>
    <source>
        <strain evidence="1 2">E</strain>
    </source>
</reference>
<dbReference type="AlphaFoldDB" id="A0A2J6T2D9"/>
<evidence type="ECO:0000313" key="1">
    <source>
        <dbReference type="EMBL" id="PMD57195.1"/>
    </source>
</evidence>
<dbReference type="InterPro" id="IPR029032">
    <property type="entry name" value="AhpD-like"/>
</dbReference>